<dbReference type="Proteomes" id="UP000634780">
    <property type="component" value="Unassembled WGS sequence"/>
</dbReference>
<reference evidence="8 9" key="1">
    <citation type="submission" date="2020-12" db="EMBL/GenBank/DDBJ databases">
        <title>Streptomyces typhae sp. nov., a novel endophytic actinomycete isolated from the root of cattail pollen (Typha angustifolia L.).</title>
        <authorList>
            <person name="Peng C."/>
            <person name="Liu C."/>
        </authorList>
    </citation>
    <scope>NUCLEOTIDE SEQUENCE [LARGE SCALE GENOMIC DNA]</scope>
    <source>
        <strain evidence="8 9">JCM 4753</strain>
    </source>
</reference>
<dbReference type="Gene3D" id="3.40.50.150">
    <property type="entry name" value="Vaccinia Virus protein VP39"/>
    <property type="match status" value="1"/>
</dbReference>
<dbReference type="InterPro" id="IPR050953">
    <property type="entry name" value="N4_N6_ade-DNA_methylase"/>
</dbReference>
<keyword evidence="9" id="KW-1185">Reference proteome</keyword>
<dbReference type="GO" id="GO:0032259">
    <property type="term" value="P:methylation"/>
    <property type="evidence" value="ECO:0007669"/>
    <property type="project" value="UniProtKB-KW"/>
</dbReference>
<dbReference type="PANTHER" id="PTHR33841">
    <property type="entry name" value="DNA METHYLTRANSFERASE YEEA-RELATED"/>
    <property type="match status" value="1"/>
</dbReference>
<sequence>MTDRFALTAFHCVGDRKTDRIAVRRLRCTWEEGWSEATVHDGDALNDVALLRLKRRLPTGLQPVPVTTEVAVDVPFRAPGAPHDTPGVSLFTASGRVTWSTRRHEEGAQVIQIACLEADHLSMHGLSGAPVLVGSPMRAVGVIRWNEPRREAPQLAAGSTLFAAPISAVLAKWPDLFASEADRAEARFLLDRLAQPDTRGPDLTVPEDIRRLLIVAGLDLGERDISLGGDHRHLEGGTLHVARSSTVIQVREGLGTDGTRSAAEHDLEEALVFHASRSGRRHIGLLTDGVTWHLYHRSDGRLQHVEAATFQSGRSARGGGDLIAWLEAVLATRRNLPPTPHAIDSKLGASSPAYSLASAELTAIYAQCRDLSVVRLKRDMWANLLTTASGTRFSDDDALFVDHSLLVAMAEVIGHAVVGFPLETPEVDAKAIMSGKFFTQSQVGGVVESDFFDWIVHVPAGEKFLMDLARRLSRFAWGEVEHDVLKGLYESIIPKHVRHRLGEYYTPDWLAEEIVASCVRTPLHDRVLDASCGSGTFLFHSVRAYISAAQAAGHNELDIIRGVTEHVIGFDIHPVAVTLARVTYLLALGMERLRAPGRPAFAVPVYLADALQWDRESTLWGNDLQIPTTLDHESLVQDPAIHGSNLSDTLQFPESLVSDSGKFDRLVTEFADKATSRERGSAVPSLAGTFRRFGIPKEDRPGLQQTFAVMCRLHDEDRDHIWGYYIRNRARPLWLARPDNRVDILIGNPPWLAYRYMTEPQKKVFRSMSAERNLWVGRNVATHQDLSALFVVRCVERYLRSNGRFGFVMPLGTLDRSQYIGFRRGRFSVAAETVDAAFGRPWDLQHVQPNFFPQSVGVVFGQRQSEGKTAVPLTLAPECWAGTLPKKTATRSEAQTHLARRVRDGPRKPQPLHESLYSGRFFQGANLVPRFLFIVDEKDNGPLGSGGSRQAVSSRRSRLEKRPWKDQPTLHGSVEVPFIRPLFLGESILPFRALPPLQAVIPWDGSRLLDGDSEDLDQYPGLAHWWRRAETAWVENRSSGRLSLVGQINYQRKLTQQFHTEGRRVVYTKSGLYLAAAIVPTPHAIIDHKLYWGSVADLDEARFLLSILNSATLTRLVRPLQGRGMHNPRDFDKYIFKLPIPVYDSSQATHQQLVSLAERAERVAAEVALPAVRFEIQRRQVREALMRDGVAAEIDAIVATLLQC</sequence>
<dbReference type="InterPro" id="IPR029063">
    <property type="entry name" value="SAM-dependent_MTases_sf"/>
</dbReference>
<dbReference type="EMBL" id="JAEKOZ010000004">
    <property type="protein sequence ID" value="MBJ3807086.1"/>
    <property type="molecule type" value="Genomic_DNA"/>
</dbReference>
<feature type="domain" description="DNA methylase adenine-specific" evidence="7">
    <location>
        <begin position="482"/>
        <end position="583"/>
    </location>
</feature>
<evidence type="ECO:0000256" key="2">
    <source>
        <dbReference type="ARBA" id="ARBA00022603"/>
    </source>
</evidence>
<evidence type="ECO:0000256" key="5">
    <source>
        <dbReference type="ARBA" id="ARBA00047942"/>
    </source>
</evidence>
<dbReference type="InterPro" id="IPR009003">
    <property type="entry name" value="Peptidase_S1_PA"/>
</dbReference>
<evidence type="ECO:0000256" key="6">
    <source>
        <dbReference type="SAM" id="MobiDB-lite"/>
    </source>
</evidence>
<evidence type="ECO:0000256" key="1">
    <source>
        <dbReference type="ARBA" id="ARBA00011900"/>
    </source>
</evidence>
<comment type="catalytic activity">
    <reaction evidence="5">
        <text>a 2'-deoxyadenosine in DNA + S-adenosyl-L-methionine = an N(6)-methyl-2'-deoxyadenosine in DNA + S-adenosyl-L-homocysteine + H(+)</text>
        <dbReference type="Rhea" id="RHEA:15197"/>
        <dbReference type="Rhea" id="RHEA-COMP:12418"/>
        <dbReference type="Rhea" id="RHEA-COMP:12419"/>
        <dbReference type="ChEBI" id="CHEBI:15378"/>
        <dbReference type="ChEBI" id="CHEBI:57856"/>
        <dbReference type="ChEBI" id="CHEBI:59789"/>
        <dbReference type="ChEBI" id="CHEBI:90615"/>
        <dbReference type="ChEBI" id="CHEBI:90616"/>
        <dbReference type="EC" id="2.1.1.72"/>
    </reaction>
</comment>
<accession>A0ABS0X1N7</accession>
<dbReference type="InterPro" id="IPR003356">
    <property type="entry name" value="DNA_methylase_A-5"/>
</dbReference>
<organism evidence="8 9">
    <name type="scientific">Streptomyces flavofungini</name>
    <dbReference type="NCBI Taxonomy" id="68200"/>
    <lineage>
        <taxon>Bacteria</taxon>
        <taxon>Bacillati</taxon>
        <taxon>Actinomycetota</taxon>
        <taxon>Actinomycetes</taxon>
        <taxon>Kitasatosporales</taxon>
        <taxon>Streptomycetaceae</taxon>
        <taxon>Streptomyces</taxon>
    </lineage>
</organism>
<comment type="caution">
    <text evidence="8">The sequence shown here is derived from an EMBL/GenBank/DDBJ whole genome shotgun (WGS) entry which is preliminary data.</text>
</comment>
<evidence type="ECO:0000313" key="8">
    <source>
        <dbReference type="EMBL" id="MBJ3807086.1"/>
    </source>
</evidence>
<dbReference type="PANTHER" id="PTHR33841:SF1">
    <property type="entry name" value="DNA METHYLTRANSFERASE A"/>
    <property type="match status" value="1"/>
</dbReference>
<evidence type="ECO:0000313" key="9">
    <source>
        <dbReference type="Proteomes" id="UP000634780"/>
    </source>
</evidence>
<dbReference type="InterPro" id="IPR002052">
    <property type="entry name" value="DNA_methylase_N6_adenine_CS"/>
</dbReference>
<evidence type="ECO:0000256" key="3">
    <source>
        <dbReference type="ARBA" id="ARBA00022679"/>
    </source>
</evidence>
<gene>
    <name evidence="8" type="ORF">JGB26_08135</name>
</gene>
<dbReference type="Pfam" id="PF02384">
    <property type="entry name" value="N6_Mtase"/>
    <property type="match status" value="1"/>
</dbReference>
<dbReference type="PROSITE" id="PS00092">
    <property type="entry name" value="N6_MTASE"/>
    <property type="match status" value="1"/>
</dbReference>
<keyword evidence="4" id="KW-0680">Restriction system</keyword>
<keyword evidence="2 8" id="KW-0489">Methyltransferase</keyword>
<dbReference type="SUPFAM" id="SSF53335">
    <property type="entry name" value="S-adenosyl-L-methionine-dependent methyltransferases"/>
    <property type="match status" value="1"/>
</dbReference>
<dbReference type="SUPFAM" id="SSF50494">
    <property type="entry name" value="Trypsin-like serine proteases"/>
    <property type="match status" value="1"/>
</dbReference>
<feature type="region of interest" description="Disordered" evidence="6">
    <location>
        <begin position="943"/>
        <end position="965"/>
    </location>
</feature>
<proteinExistence type="predicted"/>
<dbReference type="GO" id="GO:0008168">
    <property type="term" value="F:methyltransferase activity"/>
    <property type="evidence" value="ECO:0007669"/>
    <property type="project" value="UniProtKB-KW"/>
</dbReference>
<keyword evidence="3" id="KW-0808">Transferase</keyword>
<evidence type="ECO:0000259" key="7">
    <source>
        <dbReference type="Pfam" id="PF02384"/>
    </source>
</evidence>
<dbReference type="EC" id="2.1.1.72" evidence="1"/>
<feature type="region of interest" description="Disordered" evidence="6">
    <location>
        <begin position="890"/>
        <end position="910"/>
    </location>
</feature>
<protein>
    <recommendedName>
        <fullName evidence="1">site-specific DNA-methyltransferase (adenine-specific)</fullName>
        <ecNumber evidence="1">2.1.1.72</ecNumber>
    </recommendedName>
</protein>
<evidence type="ECO:0000256" key="4">
    <source>
        <dbReference type="ARBA" id="ARBA00022747"/>
    </source>
</evidence>
<name>A0ABS0X1N7_9ACTN</name>
<dbReference type="PRINTS" id="PR00507">
    <property type="entry name" value="N12N6MTFRASE"/>
</dbReference>